<organism evidence="13 14">
    <name type="scientific">Strongylocentrotus purpuratus</name>
    <name type="common">Purple sea urchin</name>
    <dbReference type="NCBI Taxonomy" id="7668"/>
    <lineage>
        <taxon>Eukaryota</taxon>
        <taxon>Metazoa</taxon>
        <taxon>Echinodermata</taxon>
        <taxon>Eleutherozoa</taxon>
        <taxon>Echinozoa</taxon>
        <taxon>Echinoidea</taxon>
        <taxon>Euechinoidea</taxon>
        <taxon>Echinacea</taxon>
        <taxon>Camarodonta</taxon>
        <taxon>Echinidea</taxon>
        <taxon>Strongylocentrotidae</taxon>
        <taxon>Strongylocentrotus</taxon>
    </lineage>
</organism>
<evidence type="ECO:0000256" key="8">
    <source>
        <dbReference type="ARBA" id="ARBA00023224"/>
    </source>
</evidence>
<keyword evidence="4 11" id="KW-1133">Transmembrane helix</keyword>
<evidence type="ECO:0000256" key="10">
    <source>
        <dbReference type="SAM" id="MobiDB-lite"/>
    </source>
</evidence>
<accession>A0A7M7HJX8</accession>
<name>A0A7M7HJX8_STRPU</name>
<keyword evidence="8 9" id="KW-0807">Transducer</keyword>
<keyword evidence="6 11" id="KW-0472">Membrane</keyword>
<evidence type="ECO:0000313" key="13">
    <source>
        <dbReference type="EnsemblMetazoa" id="XP_011683104"/>
    </source>
</evidence>
<dbReference type="SUPFAM" id="SSF81321">
    <property type="entry name" value="Family A G protein-coupled receptor-like"/>
    <property type="match status" value="1"/>
</dbReference>
<evidence type="ECO:0000256" key="1">
    <source>
        <dbReference type="ARBA" id="ARBA00004651"/>
    </source>
</evidence>
<protein>
    <recommendedName>
        <fullName evidence="12">G-protein coupled receptors family 1 profile domain-containing protein</fullName>
    </recommendedName>
</protein>
<sequence length="562" mass="62341">MLYGLQSISSSDGLGVVINLTADMRFNQTPPTFNQMSLPLGVEILLTGVLCIIICVAIIGNSMVCLAISRSRTLRAQVANVFIVNLAITDLGCASLVMPFSLVSVWFDHWIFGNFMCDVACFFNYCFIIVSMLSLALISVDRHIYVVHPFRYQGMVTHRRAFVLVLCTWLVGFIFAAAPPLMRWVIFDNAEIICAVDWESDHSKILAYTVSAFVMCFMSPILVMFYCYVGIYRVAKEHAKRIAPPHIVGRIGEIEQPPVQTPEYATEQTPEHVCRNLNGSNYIQREVSANGQSSTLTNTLKQSALIKSKSPGFYSNKAIRSILVMVLAYVLCNTPFSLTKLIKVIKINNEAVPFYINTAASWFGFINPCCNPIIYSILREDFRTAFIKLLPRAIGKRFHKDLEGNTVRSQIVGNSPRLTARIRSNVAVNIINPSPSKRSSPALIENPLHYEGDYDASNENVNVNNAVEAIKANAEDDHRSRSQMANGDVESDGPMMIKNAPLVASERSQASDDEGYTGSQVPSKSRSEGSFTTPCWWKRSSSVSEKNTNYQGASPLTTTVSV</sequence>
<evidence type="ECO:0000256" key="7">
    <source>
        <dbReference type="ARBA" id="ARBA00023170"/>
    </source>
</evidence>
<keyword evidence="14" id="KW-1185">Reference proteome</keyword>
<dbReference type="CDD" id="cd00637">
    <property type="entry name" value="7tm_classA_rhodopsin-like"/>
    <property type="match status" value="1"/>
</dbReference>
<keyword evidence="3 9" id="KW-0812">Transmembrane</keyword>
<evidence type="ECO:0000256" key="3">
    <source>
        <dbReference type="ARBA" id="ARBA00022692"/>
    </source>
</evidence>
<evidence type="ECO:0000256" key="2">
    <source>
        <dbReference type="ARBA" id="ARBA00022475"/>
    </source>
</evidence>
<keyword evidence="7 9" id="KW-0675">Receptor</keyword>
<dbReference type="PANTHER" id="PTHR22752">
    <property type="entry name" value="G PROTEIN-COUPLED RECEPTOR"/>
    <property type="match status" value="1"/>
</dbReference>
<dbReference type="KEGG" id="spu:100887891"/>
<dbReference type="OMA" id="FFNYCFI"/>
<dbReference type="AlphaFoldDB" id="A0A7M7HJX8"/>
<dbReference type="GO" id="GO:0004930">
    <property type="term" value="F:G protein-coupled receptor activity"/>
    <property type="evidence" value="ECO:0000318"/>
    <property type="project" value="GO_Central"/>
</dbReference>
<dbReference type="Proteomes" id="UP000007110">
    <property type="component" value="Unassembled WGS sequence"/>
</dbReference>
<evidence type="ECO:0000256" key="6">
    <source>
        <dbReference type="ARBA" id="ARBA00023136"/>
    </source>
</evidence>
<reference evidence="13" key="2">
    <citation type="submission" date="2021-01" db="UniProtKB">
        <authorList>
            <consortium name="EnsemblMetazoa"/>
        </authorList>
    </citation>
    <scope>IDENTIFICATION</scope>
</reference>
<keyword evidence="5 9" id="KW-0297">G-protein coupled receptor</keyword>
<evidence type="ECO:0000256" key="4">
    <source>
        <dbReference type="ARBA" id="ARBA00022989"/>
    </source>
</evidence>
<comment type="similarity">
    <text evidence="9">Belongs to the G-protein coupled receptor 1 family.</text>
</comment>
<evidence type="ECO:0000256" key="11">
    <source>
        <dbReference type="SAM" id="Phobius"/>
    </source>
</evidence>
<feature type="domain" description="G-protein coupled receptors family 1 profile" evidence="12">
    <location>
        <begin position="60"/>
        <end position="375"/>
    </location>
</feature>
<evidence type="ECO:0000313" key="14">
    <source>
        <dbReference type="Proteomes" id="UP000007110"/>
    </source>
</evidence>
<dbReference type="InterPro" id="IPR017452">
    <property type="entry name" value="GPCR_Rhodpsn_7TM"/>
</dbReference>
<dbReference type="EnsemblMetazoa" id="XM_011684802">
    <property type="protein sequence ID" value="XP_011683104"/>
    <property type="gene ID" value="LOC100887891"/>
</dbReference>
<feature type="transmembrane region" description="Helical" evidence="11">
    <location>
        <begin position="318"/>
        <end position="338"/>
    </location>
</feature>
<dbReference type="OrthoDB" id="6159456at2759"/>
<feature type="transmembrane region" description="Helical" evidence="11">
    <location>
        <begin position="44"/>
        <end position="69"/>
    </location>
</feature>
<dbReference type="InParanoid" id="A0A7M7HJX8"/>
<dbReference type="GO" id="GO:0005886">
    <property type="term" value="C:plasma membrane"/>
    <property type="evidence" value="ECO:0000318"/>
    <property type="project" value="GO_Central"/>
</dbReference>
<feature type="transmembrane region" description="Helical" evidence="11">
    <location>
        <begin position="81"/>
        <end position="102"/>
    </location>
</feature>
<feature type="compositionally biased region" description="Polar residues" evidence="10">
    <location>
        <begin position="517"/>
        <end position="562"/>
    </location>
</feature>
<dbReference type="PROSITE" id="PS50262">
    <property type="entry name" value="G_PROTEIN_RECEP_F1_2"/>
    <property type="match status" value="1"/>
</dbReference>
<feature type="region of interest" description="Disordered" evidence="10">
    <location>
        <begin position="472"/>
        <end position="562"/>
    </location>
</feature>
<dbReference type="InterPro" id="IPR000276">
    <property type="entry name" value="GPCR_Rhodpsn"/>
</dbReference>
<comment type="subcellular location">
    <subcellularLocation>
        <location evidence="1">Cell membrane</location>
        <topology evidence="1">Multi-pass membrane protein</topology>
    </subcellularLocation>
</comment>
<evidence type="ECO:0000259" key="12">
    <source>
        <dbReference type="PROSITE" id="PS50262"/>
    </source>
</evidence>
<keyword evidence="2" id="KW-1003">Cell membrane</keyword>
<dbReference type="PRINTS" id="PR00237">
    <property type="entry name" value="GPCRRHODOPSN"/>
</dbReference>
<feature type="transmembrane region" description="Helical" evidence="11">
    <location>
        <begin position="122"/>
        <end position="140"/>
    </location>
</feature>
<dbReference type="Pfam" id="PF00001">
    <property type="entry name" value="7tm_1"/>
    <property type="match status" value="1"/>
</dbReference>
<dbReference type="RefSeq" id="XP_011683104.1">
    <property type="nucleotide sequence ID" value="XM_011684802.2"/>
</dbReference>
<dbReference type="PROSITE" id="PS00237">
    <property type="entry name" value="G_PROTEIN_RECEP_F1_1"/>
    <property type="match status" value="1"/>
</dbReference>
<dbReference type="GeneID" id="100887891"/>
<feature type="transmembrane region" description="Helical" evidence="11">
    <location>
        <begin position="161"/>
        <end position="185"/>
    </location>
</feature>
<feature type="transmembrane region" description="Helical" evidence="11">
    <location>
        <begin position="205"/>
        <end position="231"/>
    </location>
</feature>
<evidence type="ECO:0000256" key="5">
    <source>
        <dbReference type="ARBA" id="ARBA00023040"/>
    </source>
</evidence>
<evidence type="ECO:0000256" key="9">
    <source>
        <dbReference type="RuleBase" id="RU000688"/>
    </source>
</evidence>
<reference evidence="14" key="1">
    <citation type="submission" date="2015-02" db="EMBL/GenBank/DDBJ databases">
        <title>Genome sequencing for Strongylocentrotus purpuratus.</title>
        <authorList>
            <person name="Murali S."/>
            <person name="Liu Y."/>
            <person name="Vee V."/>
            <person name="English A."/>
            <person name="Wang M."/>
            <person name="Skinner E."/>
            <person name="Han Y."/>
            <person name="Muzny D.M."/>
            <person name="Worley K.C."/>
            <person name="Gibbs R.A."/>
        </authorList>
    </citation>
    <scope>NUCLEOTIDE SEQUENCE</scope>
</reference>
<dbReference type="Gene3D" id="1.20.1070.10">
    <property type="entry name" value="Rhodopsin 7-helix transmembrane proteins"/>
    <property type="match status" value="1"/>
</dbReference>
<proteinExistence type="inferred from homology"/>